<dbReference type="Proteomes" id="UP001652661">
    <property type="component" value="Chromosome 2L"/>
</dbReference>
<reference evidence="2" key="1">
    <citation type="submission" date="2025-05" db="UniProtKB">
        <authorList>
            <consortium name="RefSeq"/>
        </authorList>
    </citation>
    <scope>NUCLEOTIDE SEQUENCE [LARGE SCALE GENOMIC DNA]</scope>
    <source>
        <strain evidence="2">14028-0561.14</strain>
    </source>
</reference>
<feature type="region of interest" description="Disordered" evidence="1">
    <location>
        <begin position="1"/>
        <end position="74"/>
    </location>
</feature>
<accession>A0A6P4IWZ6</accession>
<protein>
    <submittedName>
        <fullName evidence="3">Uncharacterized protein</fullName>
    </submittedName>
</protein>
<dbReference type="AlphaFoldDB" id="A0A6P4IWZ6"/>
<evidence type="ECO:0000313" key="3">
    <source>
        <dbReference type="RefSeq" id="XP_017027889.1"/>
    </source>
</evidence>
<feature type="region of interest" description="Disordered" evidence="1">
    <location>
        <begin position="263"/>
        <end position="282"/>
    </location>
</feature>
<feature type="compositionally biased region" description="Basic and acidic residues" evidence="1">
    <location>
        <begin position="1"/>
        <end position="36"/>
    </location>
</feature>
<dbReference type="GeneID" id="108078501"/>
<dbReference type="RefSeq" id="XP_017027889.1">
    <property type="nucleotide sequence ID" value="XM_017172400.3"/>
</dbReference>
<feature type="region of interest" description="Disordered" evidence="1">
    <location>
        <begin position="224"/>
        <end position="252"/>
    </location>
</feature>
<sequence length="282" mass="30941">MDPEVAEKLNSDEVEVKENIAGKTEEPSGDAPKSEGQKNLTEMTISDMVQTSTSGKNIQNTKDEDANPLAQKANKKAAYAAIPSVLKRARAFYKSIPGQENGEGPNKKLKTDVKDPAVDLKQYVKKLVDKKLKLMPKPVVEIEFIESTRRMFGTMSRRELEDLVVEKVVAVKKANSESTYILSQLVQSETTLVTYQRKIAEVSKHFQELEKMGSQKLHVTAPGRTTQAAGQKATVPVNDQSQAAGSMLPSSSGIRSRAISIRAAGSNVGPQQHYRSEERRAG</sequence>
<evidence type="ECO:0000256" key="1">
    <source>
        <dbReference type="SAM" id="MobiDB-lite"/>
    </source>
</evidence>
<reference evidence="3" key="2">
    <citation type="submission" date="2025-08" db="UniProtKB">
        <authorList>
            <consortium name="RefSeq"/>
        </authorList>
    </citation>
    <scope>IDENTIFICATION</scope>
    <source>
        <strain evidence="3">14028-0561.14</strain>
        <tissue evidence="3">Whole fly</tissue>
    </source>
</reference>
<evidence type="ECO:0000313" key="2">
    <source>
        <dbReference type="Proteomes" id="UP001652661"/>
    </source>
</evidence>
<name>A0A6P4IWZ6_DROKI</name>
<gene>
    <name evidence="3" type="primary">LOC108078501</name>
</gene>
<organism evidence="2 3">
    <name type="scientific">Drosophila kikkawai</name>
    <name type="common">Fruit fly</name>
    <dbReference type="NCBI Taxonomy" id="30033"/>
    <lineage>
        <taxon>Eukaryota</taxon>
        <taxon>Metazoa</taxon>
        <taxon>Ecdysozoa</taxon>
        <taxon>Arthropoda</taxon>
        <taxon>Hexapoda</taxon>
        <taxon>Insecta</taxon>
        <taxon>Pterygota</taxon>
        <taxon>Neoptera</taxon>
        <taxon>Endopterygota</taxon>
        <taxon>Diptera</taxon>
        <taxon>Brachycera</taxon>
        <taxon>Muscomorpha</taxon>
        <taxon>Ephydroidea</taxon>
        <taxon>Drosophilidae</taxon>
        <taxon>Drosophila</taxon>
        <taxon>Sophophora</taxon>
    </lineage>
</organism>
<proteinExistence type="predicted"/>
<feature type="compositionally biased region" description="Polar residues" evidence="1">
    <location>
        <begin position="37"/>
        <end position="60"/>
    </location>
</feature>
<keyword evidence="2" id="KW-1185">Reference proteome</keyword>